<keyword evidence="2" id="KW-1185">Reference proteome</keyword>
<dbReference type="Gene3D" id="1.20.58.1200">
    <property type="entry name" value="RNA silencing suppressor P21, N-terminal domain"/>
    <property type="match status" value="1"/>
</dbReference>
<dbReference type="InterPro" id="IPR001611">
    <property type="entry name" value="Leu-rich_rpt"/>
</dbReference>
<dbReference type="AlphaFoldDB" id="A0A8T3E4N8"/>
<protein>
    <submittedName>
        <fullName evidence="1">Uncharacterized protein</fullName>
    </submittedName>
</protein>
<gene>
    <name evidence="1" type="ORF">AGOR_G00017570</name>
</gene>
<comment type="caution">
    <text evidence="1">The sequence shown here is derived from an EMBL/GenBank/DDBJ whole genome shotgun (WGS) entry which is preliminary data.</text>
</comment>
<proteinExistence type="predicted"/>
<evidence type="ECO:0000313" key="2">
    <source>
        <dbReference type="Proteomes" id="UP000829720"/>
    </source>
</evidence>
<evidence type="ECO:0000313" key="1">
    <source>
        <dbReference type="EMBL" id="KAI1902597.1"/>
    </source>
</evidence>
<dbReference type="InterPro" id="IPR052090">
    <property type="entry name" value="Cytolytic_pore-forming_toxin"/>
</dbReference>
<name>A0A8T3E4N8_9TELE</name>
<dbReference type="PANTHER" id="PTHR31594">
    <property type="entry name" value="AIG1-TYPE G DOMAIN-CONTAINING PROTEIN"/>
    <property type="match status" value="1"/>
</dbReference>
<dbReference type="SUPFAM" id="SSF52047">
    <property type="entry name" value="RNI-like"/>
    <property type="match status" value="1"/>
</dbReference>
<dbReference type="Proteomes" id="UP000829720">
    <property type="component" value="Unassembled WGS sequence"/>
</dbReference>
<dbReference type="Gene3D" id="3.80.10.10">
    <property type="entry name" value="Ribonuclease Inhibitor"/>
    <property type="match status" value="1"/>
</dbReference>
<organism evidence="1 2">
    <name type="scientific">Albula goreensis</name>
    <dbReference type="NCBI Taxonomy" id="1534307"/>
    <lineage>
        <taxon>Eukaryota</taxon>
        <taxon>Metazoa</taxon>
        <taxon>Chordata</taxon>
        <taxon>Craniata</taxon>
        <taxon>Vertebrata</taxon>
        <taxon>Euteleostomi</taxon>
        <taxon>Actinopterygii</taxon>
        <taxon>Neopterygii</taxon>
        <taxon>Teleostei</taxon>
        <taxon>Albuliformes</taxon>
        <taxon>Albulidae</taxon>
        <taxon>Albula</taxon>
    </lineage>
</organism>
<dbReference type="OrthoDB" id="6105938at2759"/>
<accession>A0A8T3E4N8</accession>
<dbReference type="EMBL" id="JAERUA010000002">
    <property type="protein sequence ID" value="KAI1902597.1"/>
    <property type="molecule type" value="Genomic_DNA"/>
</dbReference>
<reference evidence="1" key="1">
    <citation type="submission" date="2021-01" db="EMBL/GenBank/DDBJ databases">
        <authorList>
            <person name="Zahm M."/>
            <person name="Roques C."/>
            <person name="Cabau C."/>
            <person name="Klopp C."/>
            <person name="Donnadieu C."/>
            <person name="Jouanno E."/>
            <person name="Lampietro C."/>
            <person name="Louis A."/>
            <person name="Herpin A."/>
            <person name="Echchiki A."/>
            <person name="Berthelot C."/>
            <person name="Parey E."/>
            <person name="Roest-Crollius H."/>
            <person name="Braasch I."/>
            <person name="Postlethwait J."/>
            <person name="Bobe J."/>
            <person name="Montfort J."/>
            <person name="Bouchez O."/>
            <person name="Begum T."/>
            <person name="Mejri S."/>
            <person name="Adams A."/>
            <person name="Chen W.-J."/>
            <person name="Guiguen Y."/>
        </authorList>
    </citation>
    <scope>NUCLEOTIDE SEQUENCE</scope>
    <source>
        <tissue evidence="1">Blood</tissue>
    </source>
</reference>
<dbReference type="InterPro" id="IPR032675">
    <property type="entry name" value="LRR_dom_sf"/>
</dbReference>
<sequence>MGWTDEESEVRIFLECLPYISQLRLDRSVTLRLARVLRAVRGHGPVMLEELSLDLSDTKPLATARTLSSLTSLLRLWTVQCVDLSKCHIQGQAVIPLLSDQGPLTIRLHTETLQQLAVKVCEAGEEKLTRCFLKKVGGDLTGCTLDWNVLHYLLKHSKHPITVDLKKSGIKEQNIRDLLPFLHRIQLKRVSSRLIMAVLREVFEMRAGHLVTSLVKSSGNWIILNSWVLDSKDCAALRFTLSHADCVGLSLIWTSITEEEIQRTVPLLSRVSQLRVDRKLLLKLLHCCVTSEHQQGAAELLQTLQFKLDFSCSRSVDLTAVEEGMSLCLSVSDCRAISMAIQLARCDTQLVLEDCTIDDAGLEELYPILHRVHLSLNKPLLLQLVCKTPVQDEGRSVSRATALLRALGGELDLSHTPLSLQACRSLALVLDRSDGLAELDLSHCQLTNHCVKPLLPNLHKARVLDLSHNDITNHGGRKIHKVVSDCSFIESVRLFGNKISDRGIFQEDRRYEIW</sequence>
<dbReference type="Pfam" id="PF13516">
    <property type="entry name" value="LRR_6"/>
    <property type="match status" value="1"/>
</dbReference>
<dbReference type="PANTHER" id="PTHR31594:SF16">
    <property type="entry name" value="SI:CH211-281L24.3"/>
    <property type="match status" value="1"/>
</dbReference>